<accession>A0A383B8Y1</accession>
<dbReference type="AlphaFoldDB" id="A0A383B8Y1"/>
<protein>
    <submittedName>
        <fullName evidence="1">Uncharacterized protein</fullName>
    </submittedName>
</protein>
<proteinExistence type="predicted"/>
<gene>
    <name evidence="1" type="ORF">METZ01_LOCUS468749</name>
</gene>
<dbReference type="EMBL" id="UINC01198093">
    <property type="protein sequence ID" value="SVE15895.1"/>
    <property type="molecule type" value="Genomic_DNA"/>
</dbReference>
<feature type="non-terminal residue" evidence="1">
    <location>
        <position position="1"/>
    </location>
</feature>
<sequence length="47" mass="4851">RSGNRVGGLLALSASARGASQEDALVIGRKAGLTSLEAVVKERISER</sequence>
<evidence type="ECO:0000313" key="1">
    <source>
        <dbReference type="EMBL" id="SVE15895.1"/>
    </source>
</evidence>
<reference evidence="1" key="1">
    <citation type="submission" date="2018-05" db="EMBL/GenBank/DDBJ databases">
        <authorList>
            <person name="Lanie J.A."/>
            <person name="Ng W.-L."/>
            <person name="Kazmierczak K.M."/>
            <person name="Andrzejewski T.M."/>
            <person name="Davidsen T.M."/>
            <person name="Wayne K.J."/>
            <person name="Tettelin H."/>
            <person name="Glass J.I."/>
            <person name="Rusch D."/>
            <person name="Podicherti R."/>
            <person name="Tsui H.-C.T."/>
            <person name="Winkler M.E."/>
        </authorList>
    </citation>
    <scope>NUCLEOTIDE SEQUENCE</scope>
</reference>
<name>A0A383B8Y1_9ZZZZ</name>
<organism evidence="1">
    <name type="scientific">marine metagenome</name>
    <dbReference type="NCBI Taxonomy" id="408172"/>
    <lineage>
        <taxon>unclassified sequences</taxon>
        <taxon>metagenomes</taxon>
        <taxon>ecological metagenomes</taxon>
    </lineage>
</organism>